<protein>
    <recommendedName>
        <fullName evidence="3">AbiEi antitoxin C-terminal domain-containing protein</fullName>
    </recommendedName>
</protein>
<keyword evidence="2" id="KW-1185">Reference proteome</keyword>
<organism evidence="1 2">
    <name type="scientific">Agromyces mediolanus</name>
    <name type="common">Corynebacterium mediolanum</name>
    <dbReference type="NCBI Taxonomy" id="41986"/>
    <lineage>
        <taxon>Bacteria</taxon>
        <taxon>Bacillati</taxon>
        <taxon>Actinomycetota</taxon>
        <taxon>Actinomycetes</taxon>
        <taxon>Micrococcales</taxon>
        <taxon>Microbacteriaceae</taxon>
        <taxon>Agromyces</taxon>
    </lineage>
</organism>
<evidence type="ECO:0000313" key="2">
    <source>
        <dbReference type="Proteomes" id="UP000610303"/>
    </source>
</evidence>
<dbReference type="EMBL" id="BMRJ01000001">
    <property type="protein sequence ID" value="GGR24670.1"/>
    <property type="molecule type" value="Genomic_DNA"/>
</dbReference>
<dbReference type="RefSeq" id="WP_189084891.1">
    <property type="nucleotide sequence ID" value="NZ_BMRJ01000001.1"/>
</dbReference>
<gene>
    <name evidence="1" type="ORF">GCM10010196_18140</name>
</gene>
<dbReference type="Proteomes" id="UP000610303">
    <property type="component" value="Unassembled WGS sequence"/>
</dbReference>
<reference evidence="1" key="1">
    <citation type="journal article" date="2014" name="Int. J. Syst. Evol. Microbiol.">
        <title>Complete genome sequence of Corynebacterium casei LMG S-19264T (=DSM 44701T), isolated from a smear-ripened cheese.</title>
        <authorList>
            <consortium name="US DOE Joint Genome Institute (JGI-PGF)"/>
            <person name="Walter F."/>
            <person name="Albersmeier A."/>
            <person name="Kalinowski J."/>
            <person name="Ruckert C."/>
        </authorList>
    </citation>
    <scope>NUCLEOTIDE SEQUENCE</scope>
    <source>
        <strain evidence="1">JCM 3346</strain>
    </source>
</reference>
<accession>A0A918CHX0</accession>
<evidence type="ECO:0000313" key="1">
    <source>
        <dbReference type="EMBL" id="GGR24670.1"/>
    </source>
</evidence>
<sequence>MPRLPDVLDITEFSLPELCAARLDGELVPVLDRWIAIDAPDLPSVRARTLGGAPDGPAIAGWSAAWVHGATPVPPSIAEFCVPHGARVARSRDPRRLIREVTIATEDLTIAGGCRCTSVERTAFDLARDPGYDDRRLAPVLANLLGADPALPARLRERFAPERRVPHRRLALARLSRLNV</sequence>
<reference evidence="1" key="2">
    <citation type="submission" date="2020-09" db="EMBL/GenBank/DDBJ databases">
        <authorList>
            <person name="Sun Q."/>
            <person name="Ohkuma M."/>
        </authorList>
    </citation>
    <scope>NUCLEOTIDE SEQUENCE</scope>
    <source>
        <strain evidence="1">JCM 3346</strain>
    </source>
</reference>
<dbReference type="AlphaFoldDB" id="A0A918CHX0"/>
<proteinExistence type="predicted"/>
<name>A0A918CHX0_AGRME</name>
<evidence type="ECO:0008006" key="3">
    <source>
        <dbReference type="Google" id="ProtNLM"/>
    </source>
</evidence>
<comment type="caution">
    <text evidence="1">The sequence shown here is derived from an EMBL/GenBank/DDBJ whole genome shotgun (WGS) entry which is preliminary data.</text>
</comment>